<dbReference type="Proteomes" id="UP000472335">
    <property type="component" value="Unassembled WGS sequence"/>
</dbReference>
<dbReference type="Pfam" id="PF19692">
    <property type="entry name" value="DUF6193"/>
    <property type="match status" value="1"/>
</dbReference>
<protein>
    <submittedName>
        <fullName evidence="1">Uncharacterized protein</fullName>
    </submittedName>
</protein>
<sequence>MNGDSTVRSVREAWRDLLEEFRPPHSDSDPYTPAMWALLQVAVRDPLLSTLYPGLSTTMLTLSRFDDYRLRDGECFPVIGAAAGEFGVSAYPVSEDNLLLVTSDPAQAVTLAARLIRDRLHAIAASDGRAPWSG</sequence>
<dbReference type="EMBL" id="JAAKZY010000036">
    <property type="protein sequence ID" value="NGO08700.1"/>
    <property type="molecule type" value="Genomic_DNA"/>
</dbReference>
<evidence type="ECO:0000313" key="2">
    <source>
        <dbReference type="Proteomes" id="UP000472335"/>
    </source>
</evidence>
<dbReference type="AlphaFoldDB" id="A0A6G4V4B3"/>
<accession>A0A6G4V4B3</accession>
<organism evidence="1 2">
    <name type="scientific">Streptomyces scabichelini</name>
    <dbReference type="NCBI Taxonomy" id="2711217"/>
    <lineage>
        <taxon>Bacteria</taxon>
        <taxon>Bacillati</taxon>
        <taxon>Actinomycetota</taxon>
        <taxon>Actinomycetes</taxon>
        <taxon>Kitasatosporales</taxon>
        <taxon>Streptomycetaceae</taxon>
        <taxon>Streptomyces</taxon>
    </lineage>
</organism>
<reference evidence="1 2" key="1">
    <citation type="submission" date="2020-02" db="EMBL/GenBank/DDBJ databases">
        <title>Whole-genome analyses of novel actinobacteria.</title>
        <authorList>
            <person name="Sahin N."/>
            <person name="Gencbay T."/>
        </authorList>
    </citation>
    <scope>NUCLEOTIDE SEQUENCE [LARGE SCALE GENOMIC DNA]</scope>
    <source>
        <strain evidence="1 2">HC44</strain>
    </source>
</reference>
<dbReference type="RefSeq" id="WP_165258733.1">
    <property type="nucleotide sequence ID" value="NZ_JAAKZY010000036.1"/>
</dbReference>
<keyword evidence="2" id="KW-1185">Reference proteome</keyword>
<name>A0A6G4V4B3_9ACTN</name>
<evidence type="ECO:0000313" key="1">
    <source>
        <dbReference type="EMBL" id="NGO08700.1"/>
    </source>
</evidence>
<gene>
    <name evidence="1" type="ORF">G5C60_14035</name>
</gene>
<proteinExistence type="predicted"/>
<dbReference type="InterPro" id="IPR045682">
    <property type="entry name" value="DUF6193"/>
</dbReference>
<comment type="caution">
    <text evidence="1">The sequence shown here is derived from an EMBL/GenBank/DDBJ whole genome shotgun (WGS) entry which is preliminary data.</text>
</comment>